<reference evidence="3 4" key="1">
    <citation type="journal article" date="2018" name="New Phytol.">
        <title>Phylogenomics of Endogonaceae and evolution of mycorrhizas within Mucoromycota.</title>
        <authorList>
            <person name="Chang Y."/>
            <person name="Desiro A."/>
            <person name="Na H."/>
            <person name="Sandor L."/>
            <person name="Lipzen A."/>
            <person name="Clum A."/>
            <person name="Barry K."/>
            <person name="Grigoriev I.V."/>
            <person name="Martin F.M."/>
            <person name="Stajich J.E."/>
            <person name="Smith M.E."/>
            <person name="Bonito G."/>
            <person name="Spatafora J.W."/>
        </authorList>
    </citation>
    <scope>NUCLEOTIDE SEQUENCE [LARGE SCALE GENOMIC DNA]</scope>
    <source>
        <strain evidence="3 4">GMNB39</strain>
    </source>
</reference>
<dbReference type="Pfam" id="PF17911">
    <property type="entry name" value="Ski2_N"/>
    <property type="match status" value="1"/>
</dbReference>
<proteinExistence type="predicted"/>
<dbReference type="AlphaFoldDB" id="A0A433D5I6"/>
<dbReference type="OrthoDB" id="2424736at2759"/>
<name>A0A433D5I6_9FUNG</name>
<feature type="compositionally biased region" description="Basic and acidic residues" evidence="1">
    <location>
        <begin position="290"/>
        <end position="303"/>
    </location>
</feature>
<feature type="domain" description="Ski2 N-terminal" evidence="2">
    <location>
        <begin position="68"/>
        <end position="201"/>
    </location>
</feature>
<sequence>MAHLNHDLLFDQVFRVLRDEPLAVDTEASPIQLPAGLGTPLSNEQIKLDLEQRFLIPKTSFPKEWLARCQQYWHREPDLSNLYYTELSRPRTTLDIIRRGARGEVAGYREVTVPDASLTAKNSTSLRRDPGSMADFVRGKGNFFPFAPGGLESEVMVAAADEVADMLAKEAEAGLFDQNEGLLTVAPGFERGLIFEDENDQLVHTTDTKGYTGSVSLFSIEDMMRMDNDFELDLLEPAPYDKKKGMVGGVPEKHVPVDAEPTPLPLPKDSLEKEVDNLLPTQPPPLLEQAKPRDIAGAEGQRKREWAHVVDINERFDNFHEVVPEMAREVSR</sequence>
<accession>A0A433D5I6</accession>
<evidence type="ECO:0000256" key="1">
    <source>
        <dbReference type="SAM" id="MobiDB-lite"/>
    </source>
</evidence>
<keyword evidence="4" id="KW-1185">Reference proteome</keyword>
<dbReference type="InterPro" id="IPR040801">
    <property type="entry name" value="Ski2_N"/>
</dbReference>
<dbReference type="Proteomes" id="UP000268093">
    <property type="component" value="Unassembled WGS sequence"/>
</dbReference>
<dbReference type="EMBL" id="RBNI01006332">
    <property type="protein sequence ID" value="RUP46090.1"/>
    <property type="molecule type" value="Genomic_DNA"/>
</dbReference>
<organism evidence="3 4">
    <name type="scientific">Jimgerdemannia flammicorona</name>
    <dbReference type="NCBI Taxonomy" id="994334"/>
    <lineage>
        <taxon>Eukaryota</taxon>
        <taxon>Fungi</taxon>
        <taxon>Fungi incertae sedis</taxon>
        <taxon>Mucoromycota</taxon>
        <taxon>Mucoromycotina</taxon>
        <taxon>Endogonomycetes</taxon>
        <taxon>Endogonales</taxon>
        <taxon>Endogonaceae</taxon>
        <taxon>Jimgerdemannia</taxon>
    </lineage>
</organism>
<gene>
    <name evidence="3" type="ORF">BC936DRAFT_147369</name>
</gene>
<protein>
    <recommendedName>
        <fullName evidence="2">Ski2 N-terminal domain-containing protein</fullName>
    </recommendedName>
</protein>
<comment type="caution">
    <text evidence="3">The sequence shown here is derived from an EMBL/GenBank/DDBJ whole genome shotgun (WGS) entry which is preliminary data.</text>
</comment>
<evidence type="ECO:0000313" key="3">
    <source>
        <dbReference type="EMBL" id="RUP46090.1"/>
    </source>
</evidence>
<evidence type="ECO:0000313" key="4">
    <source>
        <dbReference type="Proteomes" id="UP000268093"/>
    </source>
</evidence>
<feature type="region of interest" description="Disordered" evidence="1">
    <location>
        <begin position="281"/>
        <end position="303"/>
    </location>
</feature>
<evidence type="ECO:0000259" key="2">
    <source>
        <dbReference type="Pfam" id="PF17911"/>
    </source>
</evidence>